<feature type="region of interest" description="Disordered" evidence="1">
    <location>
        <begin position="62"/>
        <end position="87"/>
    </location>
</feature>
<dbReference type="GeneID" id="59348267"/>
<evidence type="ECO:0000313" key="2">
    <source>
        <dbReference type="EMBL" id="KAF7296804.1"/>
    </source>
</evidence>
<accession>A0A8H6VWP2</accession>
<dbReference type="EMBL" id="JACAZF010000008">
    <property type="protein sequence ID" value="KAF7296804.1"/>
    <property type="molecule type" value="Genomic_DNA"/>
</dbReference>
<evidence type="ECO:0000313" key="3">
    <source>
        <dbReference type="Proteomes" id="UP000636479"/>
    </source>
</evidence>
<keyword evidence="3" id="KW-1185">Reference proteome</keyword>
<dbReference type="RefSeq" id="XP_037217163.1">
    <property type="nucleotide sequence ID" value="XM_037365751.1"/>
</dbReference>
<dbReference type="Proteomes" id="UP000636479">
    <property type="component" value="Unassembled WGS sequence"/>
</dbReference>
<protein>
    <submittedName>
        <fullName evidence="2">Uncharacterized protein</fullName>
    </submittedName>
</protein>
<reference evidence="2" key="1">
    <citation type="submission" date="2020-05" db="EMBL/GenBank/DDBJ databases">
        <title>Mycena genomes resolve the evolution of fungal bioluminescence.</title>
        <authorList>
            <person name="Tsai I.J."/>
        </authorList>
    </citation>
    <scope>NUCLEOTIDE SEQUENCE</scope>
    <source>
        <strain evidence="2">171206Taipei</strain>
    </source>
</reference>
<dbReference type="AlphaFoldDB" id="A0A8H6VWP2"/>
<comment type="caution">
    <text evidence="2">The sequence shown here is derived from an EMBL/GenBank/DDBJ whole genome shotgun (WGS) entry which is preliminary data.</text>
</comment>
<feature type="compositionally biased region" description="Low complexity" evidence="1">
    <location>
        <begin position="74"/>
        <end position="87"/>
    </location>
</feature>
<sequence length="149" mass="15540">MELEQQNTCTSINPTFFSRHVLPPRSAATHRPAQTTFATDDQIALDGITACHVIGGVIDPASRKAGSGSGVTGSEGSSSCAALGGRRSGGALFKKQDVGWAGKREGRRLLDVLSTPAGPPFTVETPRHPSFGGVCLVSPRLSCPQPRSQ</sequence>
<organism evidence="2 3">
    <name type="scientific">Mycena indigotica</name>
    <dbReference type="NCBI Taxonomy" id="2126181"/>
    <lineage>
        <taxon>Eukaryota</taxon>
        <taxon>Fungi</taxon>
        <taxon>Dikarya</taxon>
        <taxon>Basidiomycota</taxon>
        <taxon>Agaricomycotina</taxon>
        <taxon>Agaricomycetes</taxon>
        <taxon>Agaricomycetidae</taxon>
        <taxon>Agaricales</taxon>
        <taxon>Marasmiineae</taxon>
        <taxon>Mycenaceae</taxon>
        <taxon>Mycena</taxon>
    </lineage>
</organism>
<name>A0A8H6VWP2_9AGAR</name>
<evidence type="ECO:0000256" key="1">
    <source>
        <dbReference type="SAM" id="MobiDB-lite"/>
    </source>
</evidence>
<proteinExistence type="predicted"/>
<gene>
    <name evidence="2" type="ORF">MIND_00911400</name>
</gene>